<sequence length="145" mass="15894">MEILTARGRMARLVAAALTFGLLLAGTVWGDDDHFPFGPFRMYATNGGPNTPASDTLIEAVDVNGRTLTLNERNSGVRRAEVEGQLSRYAEDPARLGRLAEAYLATNPGAARLAQVRIVIRWHGIRDSRPTGTHTDELVAQWRLP</sequence>
<accession>A0ABP6AWR7</accession>
<name>A0ABP6AWR7_9ACTN</name>
<reference evidence="2" key="1">
    <citation type="journal article" date="2019" name="Int. J. Syst. Evol. Microbiol.">
        <title>The Global Catalogue of Microorganisms (GCM) 10K type strain sequencing project: providing services to taxonomists for standard genome sequencing and annotation.</title>
        <authorList>
            <consortium name="The Broad Institute Genomics Platform"/>
            <consortium name="The Broad Institute Genome Sequencing Center for Infectious Disease"/>
            <person name="Wu L."/>
            <person name="Ma J."/>
        </authorList>
    </citation>
    <scope>NUCLEOTIDE SEQUENCE [LARGE SCALE GENOMIC DNA]</scope>
    <source>
        <strain evidence="2">JCM 3367</strain>
    </source>
</reference>
<dbReference type="Proteomes" id="UP001499978">
    <property type="component" value="Unassembled WGS sequence"/>
</dbReference>
<dbReference type="RefSeq" id="WP_344172695.1">
    <property type="nucleotide sequence ID" value="NZ_BAAARY010000011.1"/>
</dbReference>
<gene>
    <name evidence="1" type="ORF">GCM10010201_26020</name>
</gene>
<protein>
    <submittedName>
        <fullName evidence="1">Uncharacterized protein</fullName>
    </submittedName>
</protein>
<proteinExistence type="predicted"/>
<evidence type="ECO:0000313" key="1">
    <source>
        <dbReference type="EMBL" id="GAA2526081.1"/>
    </source>
</evidence>
<evidence type="ECO:0000313" key="2">
    <source>
        <dbReference type="Proteomes" id="UP001499978"/>
    </source>
</evidence>
<organism evidence="1 2">
    <name type="scientific">Pilimelia columellifera subsp. columellifera</name>
    <dbReference type="NCBI Taxonomy" id="706583"/>
    <lineage>
        <taxon>Bacteria</taxon>
        <taxon>Bacillati</taxon>
        <taxon>Actinomycetota</taxon>
        <taxon>Actinomycetes</taxon>
        <taxon>Micromonosporales</taxon>
        <taxon>Micromonosporaceae</taxon>
        <taxon>Pilimelia</taxon>
    </lineage>
</organism>
<comment type="caution">
    <text evidence="1">The sequence shown here is derived from an EMBL/GenBank/DDBJ whole genome shotgun (WGS) entry which is preliminary data.</text>
</comment>
<dbReference type="EMBL" id="BAAARY010000011">
    <property type="protein sequence ID" value="GAA2526081.1"/>
    <property type="molecule type" value="Genomic_DNA"/>
</dbReference>
<keyword evidence="2" id="KW-1185">Reference proteome</keyword>